<dbReference type="Proteomes" id="UP000007752">
    <property type="component" value="Chromosome 2"/>
</dbReference>
<dbReference type="Pfam" id="PF05340">
    <property type="entry name" value="DUF740"/>
    <property type="match status" value="1"/>
</dbReference>
<gene>
    <name evidence="2" type="ORF">OsJ_04984</name>
</gene>
<name>A3A245_ORYSJ</name>
<feature type="region of interest" description="Disordered" evidence="1">
    <location>
        <begin position="1"/>
        <end position="98"/>
    </location>
</feature>
<reference evidence="2" key="2">
    <citation type="submission" date="2008-12" db="EMBL/GenBank/DDBJ databases">
        <title>Improved gene annotation of the rice (Oryza sativa) genomes.</title>
        <authorList>
            <person name="Wang J."/>
            <person name="Li R."/>
            <person name="Fan W."/>
            <person name="Huang Q."/>
            <person name="Zhang J."/>
            <person name="Zhou Y."/>
            <person name="Hu Y."/>
            <person name="Zi S."/>
            <person name="Li J."/>
            <person name="Ni P."/>
            <person name="Zheng H."/>
            <person name="Zhang Y."/>
            <person name="Zhao M."/>
            <person name="Hao Q."/>
            <person name="McDermott J."/>
            <person name="Samudrala R."/>
            <person name="Kristiansen K."/>
            <person name="Wong G.K.-S."/>
        </authorList>
    </citation>
    <scope>NUCLEOTIDE SEQUENCE</scope>
</reference>
<accession>A3A245</accession>
<reference evidence="2" key="1">
    <citation type="journal article" date="2005" name="PLoS Biol.">
        <title>The genomes of Oryza sativa: a history of duplications.</title>
        <authorList>
            <person name="Yu J."/>
            <person name="Wang J."/>
            <person name="Lin W."/>
            <person name="Li S."/>
            <person name="Li H."/>
            <person name="Zhou J."/>
            <person name="Ni P."/>
            <person name="Dong W."/>
            <person name="Hu S."/>
            <person name="Zeng C."/>
            <person name="Zhang J."/>
            <person name="Zhang Y."/>
            <person name="Li R."/>
            <person name="Xu Z."/>
            <person name="Li S."/>
            <person name="Li X."/>
            <person name="Zheng H."/>
            <person name="Cong L."/>
            <person name="Lin L."/>
            <person name="Yin J."/>
            <person name="Geng J."/>
            <person name="Li G."/>
            <person name="Shi J."/>
            <person name="Liu J."/>
            <person name="Lv H."/>
            <person name="Li J."/>
            <person name="Wang J."/>
            <person name="Deng Y."/>
            <person name="Ran L."/>
            <person name="Shi X."/>
            <person name="Wang X."/>
            <person name="Wu Q."/>
            <person name="Li C."/>
            <person name="Ren X."/>
            <person name="Wang J."/>
            <person name="Wang X."/>
            <person name="Li D."/>
            <person name="Liu D."/>
            <person name="Zhang X."/>
            <person name="Ji Z."/>
            <person name="Zhao W."/>
            <person name="Sun Y."/>
            <person name="Zhang Z."/>
            <person name="Bao J."/>
            <person name="Han Y."/>
            <person name="Dong L."/>
            <person name="Ji J."/>
            <person name="Chen P."/>
            <person name="Wu S."/>
            <person name="Liu J."/>
            <person name="Xiao Y."/>
            <person name="Bu D."/>
            <person name="Tan J."/>
            <person name="Yang L."/>
            <person name="Ye C."/>
            <person name="Zhang J."/>
            <person name="Xu J."/>
            <person name="Zhou Y."/>
            <person name="Yu Y."/>
            <person name="Zhang B."/>
            <person name="Zhuang S."/>
            <person name="Wei H."/>
            <person name="Liu B."/>
            <person name="Lei M."/>
            <person name="Yu H."/>
            <person name="Li Y."/>
            <person name="Xu H."/>
            <person name="Wei S."/>
            <person name="He X."/>
            <person name="Fang L."/>
            <person name="Zhang Z."/>
            <person name="Zhang Y."/>
            <person name="Huang X."/>
            <person name="Su Z."/>
            <person name="Tong W."/>
            <person name="Li J."/>
            <person name="Tong Z."/>
            <person name="Li S."/>
            <person name="Ye J."/>
            <person name="Wang L."/>
            <person name="Fang L."/>
            <person name="Lei T."/>
            <person name="Chen C."/>
            <person name="Chen H."/>
            <person name="Xu Z."/>
            <person name="Li H."/>
            <person name="Huang H."/>
            <person name="Zhang F."/>
            <person name="Xu H."/>
            <person name="Li N."/>
            <person name="Zhao C."/>
            <person name="Li S."/>
            <person name="Dong L."/>
            <person name="Huang Y."/>
            <person name="Li L."/>
            <person name="Xi Y."/>
            <person name="Qi Q."/>
            <person name="Li W."/>
            <person name="Zhang B."/>
            <person name="Hu W."/>
            <person name="Zhang Y."/>
            <person name="Tian X."/>
            <person name="Jiao Y."/>
            <person name="Liang X."/>
            <person name="Jin J."/>
            <person name="Gao L."/>
            <person name="Zheng W."/>
            <person name="Hao B."/>
            <person name="Liu S."/>
            <person name="Wang W."/>
            <person name="Yuan L."/>
            <person name="Cao M."/>
            <person name="McDermott J."/>
            <person name="Samudrala R."/>
            <person name="Wang J."/>
            <person name="Wong G.K."/>
            <person name="Yang H."/>
        </authorList>
    </citation>
    <scope>NUCLEOTIDE SEQUENCE [LARGE SCALE GENOMIC DNA]</scope>
</reference>
<dbReference type="EMBL" id="CM000139">
    <property type="protein sequence ID" value="EAZ21384.1"/>
    <property type="molecule type" value="Genomic_DNA"/>
</dbReference>
<feature type="region of interest" description="Disordered" evidence="1">
    <location>
        <begin position="202"/>
        <end position="226"/>
    </location>
</feature>
<sequence length="305" mass="33567">MGGRKKKRGGVQVAVSCRSTQSKAEKTKRPTKAGNGSLGGVGWGRLPPPLPLVFPKSREVGQNPSQTSPQIPHPTYAYGLESMNHNGDVPSSRCPKHPSQPPFTGFCSACLLERLSTAPARCFPSPSPVAAAAEISTEIPQPRVRTTLLYLFQLDDDQEDQGQQVRVDQEDEQGRQLQRKRSLRQSCEWIVCCDATADSRQSWDGSADAPPAQFQPHHQGQGLRHQACPDAQEIPIRVLEARPLSPRRPNQSRLRLFCRNGLRDILGGGFFFYPCCCCCPTSVLFVQETLPPRPQSQCSLLLASD</sequence>
<evidence type="ECO:0000313" key="2">
    <source>
        <dbReference type="EMBL" id="EAZ21384.1"/>
    </source>
</evidence>
<dbReference type="InterPro" id="IPR008004">
    <property type="entry name" value="OCTOPUS-like"/>
</dbReference>
<dbReference type="PANTHER" id="PTHR31659">
    <property type="entry name" value="PROTEIN: UPF0503-LIKE PROTEIN, PUTATIVE (DUF740)-RELATED"/>
    <property type="match status" value="1"/>
</dbReference>
<feature type="region of interest" description="Disordered" evidence="1">
    <location>
        <begin position="159"/>
        <end position="178"/>
    </location>
</feature>
<dbReference type="PANTHER" id="PTHR31659:SF22">
    <property type="entry name" value="DUF740 FAMILY PROTEIN"/>
    <property type="match status" value="1"/>
</dbReference>
<organism evidence="2">
    <name type="scientific">Oryza sativa subsp. japonica</name>
    <name type="common">Rice</name>
    <dbReference type="NCBI Taxonomy" id="39947"/>
    <lineage>
        <taxon>Eukaryota</taxon>
        <taxon>Viridiplantae</taxon>
        <taxon>Streptophyta</taxon>
        <taxon>Embryophyta</taxon>
        <taxon>Tracheophyta</taxon>
        <taxon>Spermatophyta</taxon>
        <taxon>Magnoliopsida</taxon>
        <taxon>Liliopsida</taxon>
        <taxon>Poales</taxon>
        <taxon>Poaceae</taxon>
        <taxon>BOP clade</taxon>
        <taxon>Oryzoideae</taxon>
        <taxon>Oryzeae</taxon>
        <taxon>Oryzinae</taxon>
        <taxon>Oryza</taxon>
        <taxon>Oryza sativa</taxon>
    </lineage>
</organism>
<feature type="compositionally biased region" description="Polar residues" evidence="1">
    <location>
        <begin position="60"/>
        <end position="70"/>
    </location>
</feature>
<dbReference type="AlphaFoldDB" id="A3A245"/>
<proteinExistence type="predicted"/>
<evidence type="ECO:0000256" key="1">
    <source>
        <dbReference type="SAM" id="MobiDB-lite"/>
    </source>
</evidence>
<protein>
    <submittedName>
        <fullName evidence="2">Uncharacterized protein</fullName>
    </submittedName>
</protein>